<dbReference type="GO" id="GO:0000724">
    <property type="term" value="P:double-strand break repair via homologous recombination"/>
    <property type="evidence" value="ECO:0007669"/>
    <property type="project" value="EnsemblMetazoa"/>
</dbReference>
<reference evidence="5 6" key="2">
    <citation type="journal article" date="2007" name="PLoS Biol.">
        <title>Principles of genome evolution in the Drosophila melanogaster species group.</title>
        <authorList>
            <person name="Ranz J.M."/>
            <person name="Maurin D."/>
            <person name="Chan Y.S."/>
            <person name="von Grotthuss M."/>
            <person name="Hillier L.W."/>
            <person name="Roote J."/>
            <person name="Ashburner M."/>
            <person name="Bergman C.M."/>
        </authorList>
    </citation>
    <scope>NUCLEOTIDE SEQUENCE [LARGE SCALE GENOMIC DNA]</scope>
    <source>
        <strain evidence="6">Tai18E2 / Tucson 14021-0261.01</strain>
    </source>
</reference>
<keyword evidence="3" id="KW-0539">Nucleus</keyword>
<dbReference type="GO" id="GO:0000723">
    <property type="term" value="P:telomere maintenance"/>
    <property type="evidence" value="ECO:0007669"/>
    <property type="project" value="TreeGrafter"/>
</dbReference>
<dbReference type="GO" id="GO:0006289">
    <property type="term" value="P:nucleotide-excision repair"/>
    <property type="evidence" value="ECO:0007669"/>
    <property type="project" value="TreeGrafter"/>
</dbReference>
<dbReference type="EMBL" id="CM000160">
    <property type="protein sequence ID" value="KRK02642.1"/>
    <property type="molecule type" value="Genomic_DNA"/>
</dbReference>
<evidence type="ECO:0000256" key="3">
    <source>
        <dbReference type="ARBA" id="ARBA00023242"/>
    </source>
</evidence>
<sequence>MSTVCIFLYYFFHRSALINSRKSVFFANKMKFRALMQDPLYMKEFQAIVATLTKLAKDCVMILGSRQMHFIVNEDQSSSASPLVWAGIAAKEYFPEYRMESAHPDQEYIVLDMSSANLGRALSVLRGGGVNSCKLKLQRIQFPCISVIASVLTSSSTEAREVVHDVPVTIIPGSDWSAYVLPSVPNSQLALGLPSLRLLKSLIDKLKNISPSLEFQANLDGELNVIATSEMSTVTSRFQKLLIRTVAGYEREASCSVDSRKASAFFGALQLPHEELTIGIDREHSIHLQIDVRQDVVLHSVLPAVCI</sequence>
<dbReference type="GO" id="GO:0033314">
    <property type="term" value="P:mitotic DNA replication checkpoint signaling"/>
    <property type="evidence" value="ECO:0007669"/>
    <property type="project" value="TreeGrafter"/>
</dbReference>
<dbReference type="PIRSF" id="PIRSF011312">
    <property type="entry name" value="Cell_cycle_HUS1"/>
    <property type="match status" value="1"/>
</dbReference>
<dbReference type="GO" id="GO:0031573">
    <property type="term" value="P:mitotic intra-S DNA damage checkpoint signaling"/>
    <property type="evidence" value="ECO:0007669"/>
    <property type="project" value="TreeGrafter"/>
</dbReference>
<dbReference type="GO" id="GO:0030896">
    <property type="term" value="C:checkpoint clamp complex"/>
    <property type="evidence" value="ECO:0007669"/>
    <property type="project" value="EnsemblMetazoa"/>
</dbReference>
<dbReference type="GO" id="GO:0070194">
    <property type="term" value="P:synaptonemal complex disassembly"/>
    <property type="evidence" value="ECO:0007669"/>
    <property type="project" value="EnsemblMetazoa"/>
</dbReference>
<dbReference type="OrthoDB" id="10063861at2759"/>
<dbReference type="GO" id="GO:0030720">
    <property type="term" value="P:oocyte localization involved in germarium-derived egg chamber formation"/>
    <property type="evidence" value="ECO:0007669"/>
    <property type="project" value="EnsemblMetazoa"/>
</dbReference>
<proteinExistence type="inferred from homology"/>
<reference evidence="5 6" key="1">
    <citation type="journal article" date="2007" name="Nature">
        <title>Evolution of genes and genomes on the Drosophila phylogeny.</title>
        <authorList>
            <consortium name="Drosophila 12 Genomes Consortium"/>
            <person name="Clark A.G."/>
            <person name="Eisen M.B."/>
            <person name="Smith D.R."/>
            <person name="Bergman C.M."/>
            <person name="Oliver B."/>
            <person name="Markow T.A."/>
            <person name="Kaufman T.C."/>
            <person name="Kellis M."/>
            <person name="Gelbart W."/>
            <person name="Iyer V.N."/>
            <person name="Pollard D.A."/>
            <person name="Sackton T.B."/>
            <person name="Larracuente A.M."/>
            <person name="Singh N.D."/>
            <person name="Abad J.P."/>
            <person name="Abt D.N."/>
            <person name="Adryan B."/>
            <person name="Aguade M."/>
            <person name="Akashi H."/>
            <person name="Anderson W.W."/>
            <person name="Aquadro C.F."/>
            <person name="Ardell D.H."/>
            <person name="Arguello R."/>
            <person name="Artieri C.G."/>
            <person name="Barbash D.A."/>
            <person name="Barker D."/>
            <person name="Barsanti P."/>
            <person name="Batterham P."/>
            <person name="Batzoglou S."/>
            <person name="Begun D."/>
            <person name="Bhutkar A."/>
            <person name="Blanco E."/>
            <person name="Bosak S.A."/>
            <person name="Bradley R.K."/>
            <person name="Brand A.D."/>
            <person name="Brent M.R."/>
            <person name="Brooks A.N."/>
            <person name="Brown R.H."/>
            <person name="Butlin R.K."/>
            <person name="Caggese C."/>
            <person name="Calvi B.R."/>
            <person name="Bernardo de Carvalho A."/>
            <person name="Caspi A."/>
            <person name="Castrezana S."/>
            <person name="Celniker S.E."/>
            <person name="Chang J.L."/>
            <person name="Chapple C."/>
            <person name="Chatterji S."/>
            <person name="Chinwalla A."/>
            <person name="Civetta A."/>
            <person name="Clifton S.W."/>
            <person name="Comeron J.M."/>
            <person name="Costello J.C."/>
            <person name="Coyne J.A."/>
            <person name="Daub J."/>
            <person name="David R.G."/>
            <person name="Delcher A.L."/>
            <person name="Delehaunty K."/>
            <person name="Do C.B."/>
            <person name="Ebling H."/>
            <person name="Edwards K."/>
            <person name="Eickbush T."/>
            <person name="Evans J.D."/>
            <person name="Filipski A."/>
            <person name="Findeiss S."/>
            <person name="Freyhult E."/>
            <person name="Fulton L."/>
            <person name="Fulton R."/>
            <person name="Garcia A.C."/>
            <person name="Gardiner A."/>
            <person name="Garfield D.A."/>
            <person name="Garvin B.E."/>
            <person name="Gibson G."/>
            <person name="Gilbert D."/>
            <person name="Gnerre S."/>
            <person name="Godfrey J."/>
            <person name="Good R."/>
            <person name="Gotea V."/>
            <person name="Gravely B."/>
            <person name="Greenberg A.J."/>
            <person name="Griffiths-Jones S."/>
            <person name="Gross S."/>
            <person name="Guigo R."/>
            <person name="Gustafson E.A."/>
            <person name="Haerty W."/>
            <person name="Hahn M.W."/>
            <person name="Halligan D.L."/>
            <person name="Halpern A.L."/>
            <person name="Halter G.M."/>
            <person name="Han M.V."/>
            <person name="Heger A."/>
            <person name="Hillier L."/>
            <person name="Hinrichs A.S."/>
            <person name="Holmes I."/>
            <person name="Hoskins R.A."/>
            <person name="Hubisz M.J."/>
            <person name="Hultmark D."/>
            <person name="Huntley M.A."/>
            <person name="Jaffe D.B."/>
            <person name="Jagadeeshan S."/>
            <person name="Jeck W.R."/>
            <person name="Johnson J."/>
            <person name="Jones C.D."/>
            <person name="Jordan W.C."/>
            <person name="Karpen G.H."/>
            <person name="Kataoka E."/>
            <person name="Keightley P.D."/>
            <person name="Kheradpour P."/>
            <person name="Kirkness E.F."/>
            <person name="Koerich L.B."/>
            <person name="Kristiansen K."/>
            <person name="Kudrna D."/>
            <person name="Kulathinal R.J."/>
            <person name="Kumar S."/>
            <person name="Kwok R."/>
            <person name="Lander E."/>
            <person name="Langley C.H."/>
            <person name="Lapoint R."/>
            <person name="Lazzaro B.P."/>
            <person name="Lee S.J."/>
            <person name="Levesque L."/>
            <person name="Li R."/>
            <person name="Lin C.F."/>
            <person name="Lin M.F."/>
            <person name="Lindblad-Toh K."/>
            <person name="Llopart A."/>
            <person name="Long M."/>
            <person name="Low L."/>
            <person name="Lozovsky E."/>
            <person name="Lu J."/>
            <person name="Luo M."/>
            <person name="Machado C.A."/>
            <person name="Makalowski W."/>
            <person name="Marzo M."/>
            <person name="Matsuda M."/>
            <person name="Matzkin L."/>
            <person name="McAllister B."/>
            <person name="McBride C.S."/>
            <person name="McKernan B."/>
            <person name="McKernan K."/>
            <person name="Mendez-Lago M."/>
            <person name="Minx P."/>
            <person name="Mollenhauer M.U."/>
            <person name="Montooth K."/>
            <person name="Mount S.M."/>
            <person name="Mu X."/>
            <person name="Myers E."/>
            <person name="Negre B."/>
            <person name="Newfeld S."/>
            <person name="Nielsen R."/>
            <person name="Noor M.A."/>
            <person name="O'Grady P."/>
            <person name="Pachter L."/>
            <person name="Papaceit M."/>
            <person name="Parisi M.J."/>
            <person name="Parisi M."/>
            <person name="Parts L."/>
            <person name="Pedersen J.S."/>
            <person name="Pesole G."/>
            <person name="Phillippy A.M."/>
            <person name="Ponting C.P."/>
            <person name="Pop M."/>
            <person name="Porcelli D."/>
            <person name="Powell J.R."/>
            <person name="Prohaska S."/>
            <person name="Pruitt K."/>
            <person name="Puig M."/>
            <person name="Quesneville H."/>
            <person name="Ram K.R."/>
            <person name="Rand D."/>
            <person name="Rasmussen M.D."/>
            <person name="Reed L.K."/>
            <person name="Reenan R."/>
            <person name="Reily A."/>
            <person name="Remington K.A."/>
            <person name="Rieger T.T."/>
            <person name="Ritchie M.G."/>
            <person name="Robin C."/>
            <person name="Rogers Y.H."/>
            <person name="Rohde C."/>
            <person name="Rozas J."/>
            <person name="Rubenfield M.J."/>
            <person name="Ruiz A."/>
            <person name="Russo S."/>
            <person name="Salzberg S.L."/>
            <person name="Sanchez-Gracia A."/>
            <person name="Saranga D.J."/>
            <person name="Sato H."/>
            <person name="Schaeffer S.W."/>
            <person name="Schatz M.C."/>
            <person name="Schlenke T."/>
            <person name="Schwartz R."/>
            <person name="Segarra C."/>
            <person name="Singh R.S."/>
            <person name="Sirot L."/>
            <person name="Sirota M."/>
            <person name="Sisneros N.B."/>
            <person name="Smith C.D."/>
            <person name="Smith T.F."/>
            <person name="Spieth J."/>
            <person name="Stage D.E."/>
            <person name="Stark A."/>
            <person name="Stephan W."/>
            <person name="Strausberg R.L."/>
            <person name="Strempel S."/>
            <person name="Sturgill D."/>
            <person name="Sutton G."/>
            <person name="Sutton G.G."/>
            <person name="Tao W."/>
            <person name="Teichmann S."/>
            <person name="Tobari Y.N."/>
            <person name="Tomimura Y."/>
            <person name="Tsolas J.M."/>
            <person name="Valente V.L."/>
            <person name="Venter E."/>
            <person name="Venter J.C."/>
            <person name="Vicario S."/>
            <person name="Vieira F.G."/>
            <person name="Vilella A.J."/>
            <person name="Villasante A."/>
            <person name="Walenz B."/>
            <person name="Wang J."/>
            <person name="Wasserman M."/>
            <person name="Watts T."/>
            <person name="Wilson D."/>
            <person name="Wilson R.K."/>
            <person name="Wing R.A."/>
            <person name="Wolfner M.F."/>
            <person name="Wong A."/>
            <person name="Wong G.K."/>
            <person name="Wu C.I."/>
            <person name="Wu G."/>
            <person name="Yamamoto D."/>
            <person name="Yang H.P."/>
            <person name="Yang S.P."/>
            <person name="Yorke J.A."/>
            <person name="Yoshida K."/>
            <person name="Zdobnov E."/>
            <person name="Zhang P."/>
            <person name="Zhang Y."/>
            <person name="Zimin A.V."/>
            <person name="Baldwin J."/>
            <person name="Abdouelleil A."/>
            <person name="Abdulkadir J."/>
            <person name="Abebe A."/>
            <person name="Abera B."/>
            <person name="Abreu J."/>
            <person name="Acer S.C."/>
            <person name="Aftuck L."/>
            <person name="Alexander A."/>
            <person name="An P."/>
            <person name="Anderson E."/>
            <person name="Anderson S."/>
            <person name="Arachi H."/>
            <person name="Azer M."/>
            <person name="Bachantsang P."/>
            <person name="Barry A."/>
            <person name="Bayul T."/>
            <person name="Berlin A."/>
            <person name="Bessette D."/>
            <person name="Bloom T."/>
            <person name="Blye J."/>
            <person name="Boguslavskiy L."/>
            <person name="Bonnet C."/>
            <person name="Boukhgalter B."/>
            <person name="Bourzgui I."/>
            <person name="Brown A."/>
            <person name="Cahill P."/>
            <person name="Channer S."/>
            <person name="Cheshatsang Y."/>
            <person name="Chuda L."/>
            <person name="Citroen M."/>
            <person name="Collymore A."/>
            <person name="Cooke P."/>
            <person name="Costello M."/>
            <person name="D'Aco K."/>
            <person name="Daza R."/>
            <person name="De Haan G."/>
            <person name="DeGray S."/>
            <person name="DeMaso C."/>
            <person name="Dhargay N."/>
            <person name="Dooley K."/>
            <person name="Dooley E."/>
            <person name="Doricent M."/>
            <person name="Dorje P."/>
            <person name="Dorjee K."/>
            <person name="Dupes A."/>
            <person name="Elong R."/>
            <person name="Falk J."/>
            <person name="Farina A."/>
            <person name="Faro S."/>
            <person name="Ferguson D."/>
            <person name="Fisher S."/>
            <person name="Foley C.D."/>
            <person name="Franke A."/>
            <person name="Friedrich D."/>
            <person name="Gadbois L."/>
            <person name="Gearin G."/>
            <person name="Gearin C.R."/>
            <person name="Giannoukos G."/>
            <person name="Goode T."/>
            <person name="Graham J."/>
            <person name="Grandbois E."/>
            <person name="Grewal S."/>
            <person name="Gyaltsen K."/>
            <person name="Hafez N."/>
            <person name="Hagos B."/>
            <person name="Hall J."/>
            <person name="Henson C."/>
            <person name="Hollinger A."/>
            <person name="Honan T."/>
            <person name="Huard M.D."/>
            <person name="Hughes L."/>
            <person name="Hurhula B."/>
            <person name="Husby M.E."/>
            <person name="Kamat A."/>
            <person name="Kanga B."/>
            <person name="Kashin S."/>
            <person name="Khazanovich D."/>
            <person name="Kisner P."/>
            <person name="Lance K."/>
            <person name="Lara M."/>
            <person name="Lee W."/>
            <person name="Lennon N."/>
            <person name="Letendre F."/>
            <person name="LeVine R."/>
            <person name="Lipovsky A."/>
            <person name="Liu X."/>
            <person name="Liu J."/>
            <person name="Liu S."/>
            <person name="Lokyitsang T."/>
            <person name="Lokyitsang Y."/>
            <person name="Lubonja R."/>
            <person name="Lui A."/>
            <person name="MacDonald P."/>
            <person name="Magnisalis V."/>
            <person name="Maru K."/>
            <person name="Matthews C."/>
            <person name="McCusker W."/>
            <person name="McDonough S."/>
            <person name="Mehta T."/>
            <person name="Meldrim J."/>
            <person name="Meneus L."/>
            <person name="Mihai O."/>
            <person name="Mihalev A."/>
            <person name="Mihova T."/>
            <person name="Mittelman R."/>
            <person name="Mlenga V."/>
            <person name="Montmayeur A."/>
            <person name="Mulrain L."/>
            <person name="Navidi A."/>
            <person name="Naylor J."/>
            <person name="Negash T."/>
            <person name="Nguyen T."/>
            <person name="Nguyen N."/>
            <person name="Nicol R."/>
            <person name="Norbu C."/>
            <person name="Norbu N."/>
            <person name="Novod N."/>
            <person name="O'Neill B."/>
            <person name="Osman S."/>
            <person name="Markiewicz E."/>
            <person name="Oyono O.L."/>
            <person name="Patti C."/>
            <person name="Phunkhang P."/>
            <person name="Pierre F."/>
            <person name="Priest M."/>
            <person name="Raghuraman S."/>
            <person name="Rege F."/>
            <person name="Reyes R."/>
            <person name="Rise C."/>
            <person name="Rogov P."/>
            <person name="Ross K."/>
            <person name="Ryan E."/>
            <person name="Settipalli S."/>
            <person name="Shea T."/>
            <person name="Sherpa N."/>
            <person name="Shi L."/>
            <person name="Shih D."/>
            <person name="Sparrow T."/>
            <person name="Spaulding J."/>
            <person name="Stalker J."/>
            <person name="Stange-Thomann N."/>
            <person name="Stavropoulos S."/>
            <person name="Stone C."/>
            <person name="Strader C."/>
            <person name="Tesfaye S."/>
            <person name="Thomson T."/>
            <person name="Thoulutsang Y."/>
            <person name="Thoulutsang D."/>
            <person name="Topham K."/>
            <person name="Topping I."/>
            <person name="Tsamla T."/>
            <person name="Vassiliev H."/>
            <person name="Vo A."/>
            <person name="Wangchuk T."/>
            <person name="Wangdi T."/>
            <person name="Weiand M."/>
            <person name="Wilkinson J."/>
            <person name="Wilson A."/>
            <person name="Yadav S."/>
            <person name="Young G."/>
            <person name="Yu Q."/>
            <person name="Zembek L."/>
            <person name="Zhong D."/>
            <person name="Zimmer A."/>
            <person name="Zwirko Z."/>
            <person name="Jaffe D.B."/>
            <person name="Alvarez P."/>
            <person name="Brockman W."/>
            <person name="Butler J."/>
            <person name="Chin C."/>
            <person name="Gnerre S."/>
            <person name="Grabherr M."/>
            <person name="Kleber M."/>
            <person name="Mauceli E."/>
            <person name="MacCallum I."/>
        </authorList>
    </citation>
    <scope>NUCLEOTIDE SEQUENCE [LARGE SCALE GENOMIC DNA]</scope>
    <source>
        <strain evidence="6">Tai18E2 / Tucson 14021-0261.01</strain>
    </source>
</reference>
<dbReference type="AlphaFoldDB" id="A0A0R1E4N8"/>
<dbReference type="GO" id="GO:0030717">
    <property type="term" value="P:oocyte karyosome formation"/>
    <property type="evidence" value="ECO:0007669"/>
    <property type="project" value="EnsemblMetazoa"/>
</dbReference>
<dbReference type="GO" id="GO:0044778">
    <property type="term" value="P:meiotic DNA integrity checkpoint signaling"/>
    <property type="evidence" value="ECO:0007669"/>
    <property type="project" value="EnsemblMetazoa"/>
</dbReference>
<dbReference type="Gene3D" id="3.70.10.10">
    <property type="match status" value="1"/>
</dbReference>
<dbReference type="GO" id="GO:0005829">
    <property type="term" value="C:cytosol"/>
    <property type="evidence" value="ECO:0007669"/>
    <property type="project" value="EnsemblMetazoa"/>
</dbReference>
<comment type="similarity">
    <text evidence="2 4">Belongs to the HUS1 family.</text>
</comment>
<evidence type="ECO:0000313" key="5">
    <source>
        <dbReference type="EMBL" id="KRK02642.1"/>
    </source>
</evidence>
<protein>
    <recommendedName>
        <fullName evidence="4">Checkpoint protein</fullName>
    </recommendedName>
</protein>
<accession>A0A0R1E4N8</accession>
<dbReference type="Pfam" id="PF04005">
    <property type="entry name" value="Hus1"/>
    <property type="match status" value="1"/>
</dbReference>
<evidence type="ECO:0000256" key="4">
    <source>
        <dbReference type="PIRNR" id="PIRNR011312"/>
    </source>
</evidence>
<dbReference type="InterPro" id="IPR016580">
    <property type="entry name" value="HUS1"/>
</dbReference>
<dbReference type="PANTHER" id="PTHR12900">
    <property type="entry name" value="MITOTIC AND DNA DAMAGE CHECKPOINT PROTEIN HUS1"/>
    <property type="match status" value="1"/>
</dbReference>
<dbReference type="KEGG" id="dya:Dyak_GE25328"/>
<dbReference type="GO" id="GO:0051598">
    <property type="term" value="P:meiotic recombination checkpoint signaling"/>
    <property type="evidence" value="ECO:0007669"/>
    <property type="project" value="EnsemblMetazoa"/>
</dbReference>
<organism evidence="5 6">
    <name type="scientific">Drosophila yakuba</name>
    <name type="common">Fruit fly</name>
    <dbReference type="NCBI Taxonomy" id="7245"/>
    <lineage>
        <taxon>Eukaryota</taxon>
        <taxon>Metazoa</taxon>
        <taxon>Ecdysozoa</taxon>
        <taxon>Arthropoda</taxon>
        <taxon>Hexapoda</taxon>
        <taxon>Insecta</taxon>
        <taxon>Pterygota</taxon>
        <taxon>Neoptera</taxon>
        <taxon>Endopterygota</taxon>
        <taxon>Diptera</taxon>
        <taxon>Brachycera</taxon>
        <taxon>Muscomorpha</taxon>
        <taxon>Ephydroidea</taxon>
        <taxon>Drosophilidae</taxon>
        <taxon>Drosophila</taxon>
        <taxon>Sophophora</taxon>
    </lineage>
</organism>
<dbReference type="GO" id="GO:0035038">
    <property type="term" value="P:female pronucleus assembly"/>
    <property type="evidence" value="ECO:0007669"/>
    <property type="project" value="EnsemblMetazoa"/>
</dbReference>
<evidence type="ECO:0000256" key="1">
    <source>
        <dbReference type="ARBA" id="ARBA00004123"/>
    </source>
</evidence>
<dbReference type="PANTHER" id="PTHR12900:SF0">
    <property type="entry name" value="CHECKPOINT PROTEIN"/>
    <property type="match status" value="1"/>
</dbReference>
<gene>
    <name evidence="5" type="primary">Dyak\GE25328</name>
    <name evidence="5" type="synonym">dyak_GLEANR_8945</name>
    <name evidence="5" type="synonym">GE25328</name>
    <name evidence="5" type="ORF">Dyak_GE25328</name>
</gene>
<evidence type="ECO:0000256" key="2">
    <source>
        <dbReference type="ARBA" id="ARBA00005563"/>
    </source>
</evidence>
<evidence type="ECO:0000313" key="6">
    <source>
        <dbReference type="Proteomes" id="UP000002282"/>
    </source>
</evidence>
<dbReference type="GO" id="GO:0005730">
    <property type="term" value="C:nucleolus"/>
    <property type="evidence" value="ECO:0007669"/>
    <property type="project" value="InterPro"/>
</dbReference>
<dbReference type="Proteomes" id="UP000002282">
    <property type="component" value="Chromosome 3R"/>
</dbReference>
<name>A0A0R1E4N8_DROYA</name>
<keyword evidence="6" id="KW-1185">Reference proteome</keyword>
<comment type="subcellular location">
    <subcellularLocation>
        <location evidence="1">Nucleus</location>
    </subcellularLocation>
</comment>
<dbReference type="GO" id="GO:0035861">
    <property type="term" value="C:site of double-strand break"/>
    <property type="evidence" value="ECO:0007669"/>
    <property type="project" value="TreeGrafter"/>
</dbReference>
<dbReference type="InterPro" id="IPR007150">
    <property type="entry name" value="HUS1/Mec3"/>
</dbReference>